<dbReference type="AlphaFoldDB" id="A0A2T0TDE4"/>
<proteinExistence type="predicted"/>
<protein>
    <submittedName>
        <fullName evidence="7">Putative MFS family arabinose efflux permease</fullName>
    </submittedName>
</protein>
<feature type="transmembrane region" description="Helical" evidence="5">
    <location>
        <begin position="250"/>
        <end position="272"/>
    </location>
</feature>
<keyword evidence="3 5" id="KW-1133">Transmembrane helix</keyword>
<feature type="transmembrane region" description="Helical" evidence="5">
    <location>
        <begin position="78"/>
        <end position="97"/>
    </location>
</feature>
<keyword evidence="2 5" id="KW-0812">Transmembrane</keyword>
<name>A0A2T0TDE4_9PSEU</name>
<comment type="caution">
    <text evidence="7">The sequence shown here is derived from an EMBL/GenBank/DDBJ whole genome shotgun (WGS) entry which is preliminary data.</text>
</comment>
<dbReference type="PANTHER" id="PTHR23542">
    <property type="match status" value="1"/>
</dbReference>
<feature type="transmembrane region" description="Helical" evidence="5">
    <location>
        <begin position="284"/>
        <end position="302"/>
    </location>
</feature>
<dbReference type="Gene3D" id="1.20.1250.20">
    <property type="entry name" value="MFS general substrate transporter like domains"/>
    <property type="match status" value="1"/>
</dbReference>
<dbReference type="GO" id="GO:0022857">
    <property type="term" value="F:transmembrane transporter activity"/>
    <property type="evidence" value="ECO:0007669"/>
    <property type="project" value="InterPro"/>
</dbReference>
<dbReference type="PROSITE" id="PS50850">
    <property type="entry name" value="MFS"/>
    <property type="match status" value="1"/>
</dbReference>
<evidence type="ECO:0000313" key="7">
    <source>
        <dbReference type="EMBL" id="PRY43685.1"/>
    </source>
</evidence>
<dbReference type="RefSeq" id="WP_245886338.1">
    <property type="nucleotide sequence ID" value="NZ_PVTF01000003.1"/>
</dbReference>
<evidence type="ECO:0000256" key="2">
    <source>
        <dbReference type="ARBA" id="ARBA00022692"/>
    </source>
</evidence>
<feature type="transmembrane region" description="Helical" evidence="5">
    <location>
        <begin position="44"/>
        <end position="66"/>
    </location>
</feature>
<dbReference type="Proteomes" id="UP000239494">
    <property type="component" value="Unassembled WGS sequence"/>
</dbReference>
<feature type="domain" description="Major facilitator superfamily (MFS) profile" evidence="6">
    <location>
        <begin position="218"/>
        <end position="407"/>
    </location>
</feature>
<keyword evidence="4 5" id="KW-0472">Membrane</keyword>
<feature type="transmembrane region" description="Helical" evidence="5">
    <location>
        <begin position="308"/>
        <end position="326"/>
    </location>
</feature>
<feature type="transmembrane region" description="Helical" evidence="5">
    <location>
        <begin position="144"/>
        <end position="168"/>
    </location>
</feature>
<feature type="transmembrane region" description="Helical" evidence="5">
    <location>
        <begin position="373"/>
        <end position="391"/>
    </location>
</feature>
<dbReference type="InterPro" id="IPR036259">
    <property type="entry name" value="MFS_trans_sf"/>
</dbReference>
<reference evidence="7 8" key="1">
    <citation type="submission" date="2018-03" db="EMBL/GenBank/DDBJ databases">
        <title>Genomic Encyclopedia of Archaeal and Bacterial Type Strains, Phase II (KMG-II): from individual species to whole genera.</title>
        <authorList>
            <person name="Goeker M."/>
        </authorList>
    </citation>
    <scope>NUCLEOTIDE SEQUENCE [LARGE SCALE GENOMIC DNA]</scope>
    <source>
        <strain evidence="7 8">DSM 44720</strain>
    </source>
</reference>
<dbReference type="EMBL" id="PVTF01000003">
    <property type="protein sequence ID" value="PRY43685.1"/>
    <property type="molecule type" value="Genomic_DNA"/>
</dbReference>
<sequence>MLRPYRQLAGVPHLVSVLIWSMVGRVHMTGTPLALSFLMAGWTGSYGLAGVVGGALTLGLGVAGPVRGRAADRAPASRLLAVAGGLYGVGIALLGLLPTVLPAGGWPVAVVVAFLTGLCTPPVTQLTRASYPRLATGPVQQAVYTVEASLQEFMYIVGPMMAASLVAFASPRTAIWVCGVLAVAGTFGFLLALRRAGLDEPVPMTSPHSGRSLLKDGGLVLTLVAAVCVVMPLVTVDMLIIAWARDLGRPAMAGVLTAVWGVGSVLGGLVVGGFRGRANFPLRMVMLTVGMAALIPVLPPVTTPSSPWLIGAVLVLGGLAIAPAIAANNARIGDLAPDGRKAEAFGWMSMASTAGAAAALPTAGWLLDHIGPSAAAVSATAVALVGTVLATRVRAAAAEVAEPKTST</sequence>
<feature type="transmembrane region" description="Helical" evidence="5">
    <location>
        <begin position="347"/>
        <end position="367"/>
    </location>
</feature>
<keyword evidence="8" id="KW-1185">Reference proteome</keyword>
<evidence type="ECO:0000256" key="4">
    <source>
        <dbReference type="ARBA" id="ARBA00023136"/>
    </source>
</evidence>
<organism evidence="7 8">
    <name type="scientific">Umezawaea tangerina</name>
    <dbReference type="NCBI Taxonomy" id="84725"/>
    <lineage>
        <taxon>Bacteria</taxon>
        <taxon>Bacillati</taxon>
        <taxon>Actinomycetota</taxon>
        <taxon>Actinomycetes</taxon>
        <taxon>Pseudonocardiales</taxon>
        <taxon>Pseudonocardiaceae</taxon>
        <taxon>Umezawaea</taxon>
    </lineage>
</organism>
<feature type="transmembrane region" description="Helical" evidence="5">
    <location>
        <begin position="219"/>
        <end position="244"/>
    </location>
</feature>
<evidence type="ECO:0000256" key="1">
    <source>
        <dbReference type="ARBA" id="ARBA00004651"/>
    </source>
</evidence>
<dbReference type="InterPro" id="IPR020846">
    <property type="entry name" value="MFS_dom"/>
</dbReference>
<dbReference type="GO" id="GO:0005886">
    <property type="term" value="C:plasma membrane"/>
    <property type="evidence" value="ECO:0007669"/>
    <property type="project" value="UniProtKB-SubCell"/>
</dbReference>
<dbReference type="PANTHER" id="PTHR23542:SF1">
    <property type="entry name" value="MAJOR FACILITATOR SUPERFAMILY (MFS) PROFILE DOMAIN-CONTAINING PROTEIN"/>
    <property type="match status" value="1"/>
</dbReference>
<dbReference type="Pfam" id="PF07690">
    <property type="entry name" value="MFS_1"/>
    <property type="match status" value="1"/>
</dbReference>
<comment type="subcellular location">
    <subcellularLocation>
        <location evidence="1">Cell membrane</location>
        <topology evidence="1">Multi-pass membrane protein</topology>
    </subcellularLocation>
</comment>
<evidence type="ECO:0000259" key="6">
    <source>
        <dbReference type="PROSITE" id="PS50850"/>
    </source>
</evidence>
<evidence type="ECO:0000256" key="3">
    <source>
        <dbReference type="ARBA" id="ARBA00022989"/>
    </source>
</evidence>
<evidence type="ECO:0000256" key="5">
    <source>
        <dbReference type="SAM" id="Phobius"/>
    </source>
</evidence>
<dbReference type="InterPro" id="IPR011701">
    <property type="entry name" value="MFS"/>
</dbReference>
<gene>
    <name evidence="7" type="ORF">CLV43_103432</name>
</gene>
<feature type="transmembrane region" description="Helical" evidence="5">
    <location>
        <begin position="174"/>
        <end position="193"/>
    </location>
</feature>
<accession>A0A2T0TDE4</accession>
<evidence type="ECO:0000313" key="8">
    <source>
        <dbReference type="Proteomes" id="UP000239494"/>
    </source>
</evidence>
<dbReference type="SUPFAM" id="SSF103473">
    <property type="entry name" value="MFS general substrate transporter"/>
    <property type="match status" value="1"/>
</dbReference>
<feature type="transmembrane region" description="Helical" evidence="5">
    <location>
        <begin position="103"/>
        <end position="123"/>
    </location>
</feature>